<dbReference type="InterPro" id="IPR015915">
    <property type="entry name" value="Kelch-typ_b-propeller"/>
</dbReference>
<proteinExistence type="predicted"/>
<dbReference type="Proteomes" id="UP001162640">
    <property type="component" value="Unassembled WGS sequence"/>
</dbReference>
<evidence type="ECO:0000256" key="1">
    <source>
        <dbReference type="ARBA" id="ARBA00022441"/>
    </source>
</evidence>
<keyword evidence="4" id="KW-1133">Transmembrane helix</keyword>
<feature type="region of interest" description="Disordered" evidence="3">
    <location>
        <begin position="458"/>
        <end position="503"/>
    </location>
</feature>
<dbReference type="AlphaFoldDB" id="A0A9W7EGS8"/>
<dbReference type="PANTHER" id="PTHR46093">
    <property type="entry name" value="ACYL-COA-BINDING DOMAIN-CONTAINING PROTEIN 5"/>
    <property type="match status" value="1"/>
</dbReference>
<keyword evidence="4" id="KW-0812">Transmembrane</keyword>
<evidence type="ECO:0008006" key="7">
    <source>
        <dbReference type="Google" id="ProtNLM"/>
    </source>
</evidence>
<feature type="transmembrane region" description="Helical" evidence="4">
    <location>
        <begin position="28"/>
        <end position="49"/>
    </location>
</feature>
<name>A0A9W7EGS8_9STRA</name>
<feature type="compositionally biased region" description="Basic and acidic residues" evidence="3">
    <location>
        <begin position="471"/>
        <end position="484"/>
    </location>
</feature>
<comment type="caution">
    <text evidence="5">The sequence shown here is derived from an EMBL/GenBank/DDBJ whole genome shotgun (WGS) entry which is preliminary data.</text>
</comment>
<sequence>MSDYDEEEDWESSEDTLLGLTSSHLSSIINILFWLIGAGLILWIGLALFSPKKNSGYESKVDNFKDYKKDKVDEESGVFESVAKSFRKALNLESNEQSQPEIKTYKAPISCVPFGCPPARLASSFCLDPDSGAAFLYGGMAEKRYLGDMHFYDTGKFNWKEVKVGVDGMGDPGRRCHVRMGFCGKFLCMFGGSTEVRRGASGARNGDCTDALYVMDVRESPLGWVKIEQGEDGEDLAPKPKPRFGHAMCSVGPYIVVFGGMGENETYLNDMWLLDTQNNFSWQYVKPGGNYWPKARDSHAITELPGQNKLLLFGGFDGVSDVVVPPGVLEVYDFETLEWSEVPTCGDGPSAGANVSVHAMGSSGKLVTIVDVNGGIFNQMHVCDMTQSVWQWSELELDWRGDWTMVPGQRSYLSSCYDSLEGMMYVFGGKSGGSSGMLHNTLVCINLQEVAGIEEEVKAVDEEEEGDEEVKDPARTPEQVRDAIKGSFLPGSARFKDKKKKTN</sequence>
<organism evidence="5 6">
    <name type="scientific">Triparma laevis f. inornata</name>
    <dbReference type="NCBI Taxonomy" id="1714386"/>
    <lineage>
        <taxon>Eukaryota</taxon>
        <taxon>Sar</taxon>
        <taxon>Stramenopiles</taxon>
        <taxon>Ochrophyta</taxon>
        <taxon>Bolidophyceae</taxon>
        <taxon>Parmales</taxon>
        <taxon>Triparmaceae</taxon>
        <taxon>Triparma</taxon>
    </lineage>
</organism>
<dbReference type="Pfam" id="PF24681">
    <property type="entry name" value="Kelch_KLHDC2_KLHL20_DRC7"/>
    <property type="match status" value="1"/>
</dbReference>
<evidence type="ECO:0000313" key="5">
    <source>
        <dbReference type="EMBL" id="GMH78182.1"/>
    </source>
</evidence>
<feature type="compositionally biased region" description="Acidic residues" evidence="3">
    <location>
        <begin position="461"/>
        <end position="470"/>
    </location>
</feature>
<dbReference type="EMBL" id="BLQM01000245">
    <property type="protein sequence ID" value="GMH78182.1"/>
    <property type="molecule type" value="Genomic_DNA"/>
</dbReference>
<accession>A0A9W7EGS8</accession>
<dbReference type="PANTHER" id="PTHR46093:SF18">
    <property type="entry name" value="FIBRONECTIN TYPE-III DOMAIN-CONTAINING PROTEIN"/>
    <property type="match status" value="1"/>
</dbReference>
<evidence type="ECO:0000313" key="6">
    <source>
        <dbReference type="Proteomes" id="UP001162640"/>
    </source>
</evidence>
<evidence type="ECO:0000256" key="3">
    <source>
        <dbReference type="SAM" id="MobiDB-lite"/>
    </source>
</evidence>
<keyword evidence="4" id="KW-0472">Membrane</keyword>
<dbReference type="SUPFAM" id="SSF117281">
    <property type="entry name" value="Kelch motif"/>
    <property type="match status" value="1"/>
</dbReference>
<gene>
    <name evidence="5" type="ORF">TL16_g07703</name>
</gene>
<keyword evidence="1" id="KW-0880">Kelch repeat</keyword>
<evidence type="ECO:0000256" key="2">
    <source>
        <dbReference type="ARBA" id="ARBA00022737"/>
    </source>
</evidence>
<reference evidence="6" key="1">
    <citation type="journal article" date="2023" name="Commun. Biol.">
        <title>Genome analysis of Parmales, the sister group of diatoms, reveals the evolutionary specialization of diatoms from phago-mixotrophs to photoautotrophs.</title>
        <authorList>
            <person name="Ban H."/>
            <person name="Sato S."/>
            <person name="Yoshikawa S."/>
            <person name="Yamada K."/>
            <person name="Nakamura Y."/>
            <person name="Ichinomiya M."/>
            <person name="Sato N."/>
            <person name="Blanc-Mathieu R."/>
            <person name="Endo H."/>
            <person name="Kuwata A."/>
            <person name="Ogata H."/>
        </authorList>
    </citation>
    <scope>NUCLEOTIDE SEQUENCE [LARGE SCALE GENOMIC DNA]</scope>
</reference>
<keyword evidence="2" id="KW-0677">Repeat</keyword>
<protein>
    <recommendedName>
        <fullName evidence="7">Kelch repeat-containing protein</fullName>
    </recommendedName>
</protein>
<evidence type="ECO:0000256" key="4">
    <source>
        <dbReference type="SAM" id="Phobius"/>
    </source>
</evidence>
<dbReference type="Gene3D" id="2.120.10.80">
    <property type="entry name" value="Kelch-type beta propeller"/>
    <property type="match status" value="1"/>
</dbReference>